<dbReference type="SUPFAM" id="SSF52218">
    <property type="entry name" value="Flavoproteins"/>
    <property type="match status" value="1"/>
</dbReference>
<dbReference type="GO" id="GO:0016491">
    <property type="term" value="F:oxidoreductase activity"/>
    <property type="evidence" value="ECO:0007669"/>
    <property type="project" value="InterPro"/>
</dbReference>
<dbReference type="InterPro" id="IPR005025">
    <property type="entry name" value="FMN_Rdtase-like_dom"/>
</dbReference>
<dbReference type="EMBL" id="JAEQNE010000001">
    <property type="protein sequence ID" value="MBL0389605.1"/>
    <property type="molecule type" value="Genomic_DNA"/>
</dbReference>
<feature type="region of interest" description="Disordered" evidence="1">
    <location>
        <begin position="1"/>
        <end position="27"/>
    </location>
</feature>
<protein>
    <submittedName>
        <fullName evidence="3">NAD(P)H-dependent oxidoreductase</fullName>
    </submittedName>
</protein>
<organism evidence="3 4">
    <name type="scientific">Ramlibacter monticola</name>
    <dbReference type="NCBI Taxonomy" id="1926872"/>
    <lineage>
        <taxon>Bacteria</taxon>
        <taxon>Pseudomonadati</taxon>
        <taxon>Pseudomonadota</taxon>
        <taxon>Betaproteobacteria</taxon>
        <taxon>Burkholderiales</taxon>
        <taxon>Comamonadaceae</taxon>
        <taxon>Ramlibacter</taxon>
    </lineage>
</organism>
<dbReference type="Proteomes" id="UP000599109">
    <property type="component" value="Unassembled WGS sequence"/>
</dbReference>
<feature type="domain" description="NADPH-dependent FMN reductase-like" evidence="2">
    <location>
        <begin position="40"/>
        <end position="78"/>
    </location>
</feature>
<evidence type="ECO:0000259" key="2">
    <source>
        <dbReference type="Pfam" id="PF03358"/>
    </source>
</evidence>
<dbReference type="Pfam" id="PF03358">
    <property type="entry name" value="FMN_red"/>
    <property type="match status" value="1"/>
</dbReference>
<gene>
    <name evidence="3" type="ORF">JJ685_00465</name>
</gene>
<dbReference type="AlphaFoldDB" id="A0A936YX91"/>
<name>A0A936YX91_9BURK</name>
<proteinExistence type="predicted"/>
<evidence type="ECO:0000313" key="3">
    <source>
        <dbReference type="EMBL" id="MBL0389605.1"/>
    </source>
</evidence>
<evidence type="ECO:0000256" key="1">
    <source>
        <dbReference type="SAM" id="MobiDB-lite"/>
    </source>
</evidence>
<sequence length="133" mass="13804">MAPGASSAKRRGAVGVRSGDEDGIEAPRPHQVCDRIAAWGATARQWARKIASIDALLIVTGEYNHGVPAVLKNALVAASAVSGGFPAGDLAGMWSGIQREPRELDLPMKSAPRGGALLCLLAERAGFEPAEGY</sequence>
<accession>A0A936YX91</accession>
<evidence type="ECO:0000313" key="4">
    <source>
        <dbReference type="Proteomes" id="UP000599109"/>
    </source>
</evidence>
<keyword evidence="4" id="KW-1185">Reference proteome</keyword>
<dbReference type="InterPro" id="IPR029039">
    <property type="entry name" value="Flavoprotein-like_sf"/>
</dbReference>
<comment type="caution">
    <text evidence="3">The sequence shown here is derived from an EMBL/GenBank/DDBJ whole genome shotgun (WGS) entry which is preliminary data.</text>
</comment>
<reference evidence="3 4" key="1">
    <citation type="journal article" date="2017" name="Int. J. Syst. Evol. Microbiol.">
        <title>Ramlibacter monticola sp. nov., isolated from forest soil.</title>
        <authorList>
            <person name="Chaudhary D.K."/>
            <person name="Kim J."/>
        </authorList>
    </citation>
    <scope>NUCLEOTIDE SEQUENCE [LARGE SCALE GENOMIC DNA]</scope>
    <source>
        <strain evidence="3 4">KACC 19175</strain>
    </source>
</reference>
<dbReference type="Gene3D" id="3.40.50.360">
    <property type="match status" value="1"/>
</dbReference>